<dbReference type="InterPro" id="IPR027477">
    <property type="entry name" value="Succ_DH/fumarate_Rdtase_cat_sf"/>
</dbReference>
<dbReference type="InterPro" id="IPR037099">
    <property type="entry name" value="Fum_R/Succ_DH_flav-like_C_sf"/>
</dbReference>
<dbReference type="InterPro" id="IPR003953">
    <property type="entry name" value="FAD-dep_OxRdtase_2_FAD-bd"/>
</dbReference>
<dbReference type="FunFam" id="3.90.700.10:FF:000002">
    <property type="entry name" value="L-aspartate oxidase"/>
    <property type="match status" value="1"/>
</dbReference>
<protein>
    <recommendedName>
        <fullName evidence="5 12">L-aspartate oxidase</fullName>
        <ecNumber evidence="4 12">1.4.3.16</ecNumber>
    </recommendedName>
</protein>
<dbReference type="Gene3D" id="3.50.50.60">
    <property type="entry name" value="FAD/NAD(P)-binding domain"/>
    <property type="match status" value="1"/>
</dbReference>
<evidence type="ECO:0000256" key="13">
    <source>
        <dbReference type="RuleBase" id="RU362049"/>
    </source>
</evidence>
<sequence length="521" mass="51954">MSADRRPVIIIGAGAGGLAAALRLAEAGVPAMIVVKGALGDGSTAWAQGGLAAVSDPADSLAAHAADTIAAGAGLCDPDAVAALVAAAPAAIDRLAALGARFDAGPRGYALGLEGGHGARRIVHAGGDASGAEVAATLAAAARRAVDRGALEVRVAMVTDLLRDRAGAVAGVRTLDRRGRREVLAARAVVLATGGIGRVYAASTNPDTATGDGLALAARVGAVINDAEFVQFHPTGLAVPGERVALISEAVRGEGARLIGVDGRSITAGVHPLGDLAPRDVVAAAIHRELINSGADHVLLDATMIADFDEHFPGIAAACRAAGIDPVSEPIPVRPVEHYHCGGVRADLRGRTGIPGLYAVGEVAGTGVHGANRLASNSLTEALVAGAAAGRLLAAGVPAPGDPVDPPPTELLDPGARTAIGAAMSRGAGLLRDADGLRSLGGELARIGARATGRVSIAAAEAANLHLVARLIATAAANRTESRGCHRRADHPAPVERWQRHQSLVLGPDGSFAGPSREVAA</sequence>
<evidence type="ECO:0000313" key="16">
    <source>
        <dbReference type="EMBL" id="NYI70818.1"/>
    </source>
</evidence>
<dbReference type="PANTHER" id="PTHR42716:SF2">
    <property type="entry name" value="L-ASPARTATE OXIDASE, CHLOROPLASTIC"/>
    <property type="match status" value="1"/>
</dbReference>
<dbReference type="GO" id="GO:0008734">
    <property type="term" value="F:L-aspartate oxidase activity"/>
    <property type="evidence" value="ECO:0007669"/>
    <property type="project" value="UniProtKB-UniRule"/>
</dbReference>
<keyword evidence="9 13" id="KW-0560">Oxidoreductase</keyword>
<dbReference type="SUPFAM" id="SSF51905">
    <property type="entry name" value="FAD/NAD(P)-binding domain"/>
    <property type="match status" value="1"/>
</dbReference>
<evidence type="ECO:0000256" key="10">
    <source>
        <dbReference type="ARBA" id="ARBA00029426"/>
    </source>
</evidence>
<dbReference type="GO" id="GO:0005737">
    <property type="term" value="C:cytoplasm"/>
    <property type="evidence" value="ECO:0007669"/>
    <property type="project" value="UniProtKB-SubCell"/>
</dbReference>
<name>A0A7Z0IKS3_9ACTN</name>
<comment type="cofactor">
    <cofactor evidence="1 13">
        <name>FAD</name>
        <dbReference type="ChEBI" id="CHEBI:57692"/>
    </cofactor>
</comment>
<feature type="domain" description="FAD-dependent oxidoreductase 2 FAD-binding" evidence="14">
    <location>
        <begin position="8"/>
        <end position="379"/>
    </location>
</feature>
<dbReference type="Pfam" id="PF00890">
    <property type="entry name" value="FAD_binding_2"/>
    <property type="match status" value="1"/>
</dbReference>
<dbReference type="Pfam" id="PF02910">
    <property type="entry name" value="Succ_DH_flav_C"/>
    <property type="match status" value="1"/>
</dbReference>
<dbReference type="SUPFAM" id="SSF56425">
    <property type="entry name" value="Succinate dehydrogenase/fumarate reductase flavoprotein, catalytic domain"/>
    <property type="match status" value="1"/>
</dbReference>
<dbReference type="AlphaFoldDB" id="A0A7Z0IKS3"/>
<comment type="caution">
    <text evidence="16">The sequence shown here is derived from an EMBL/GenBank/DDBJ whole genome shotgun (WGS) entry which is preliminary data.</text>
</comment>
<dbReference type="EC" id="1.4.3.16" evidence="4 12"/>
<dbReference type="InterPro" id="IPR015939">
    <property type="entry name" value="Fum_Rdtase/Succ_DH_flav-like_C"/>
</dbReference>
<keyword evidence="6 13" id="KW-0285">Flavoprotein</keyword>
<comment type="function">
    <text evidence="10">Catalyzes the oxidation of L-aspartate to iminoaspartate, the first step in the de novo biosynthesis of NAD(+).</text>
</comment>
<proteinExistence type="inferred from homology"/>
<feature type="domain" description="Fumarate reductase/succinate dehydrogenase flavoprotein-like C-terminal" evidence="15">
    <location>
        <begin position="422"/>
        <end position="501"/>
    </location>
</feature>
<evidence type="ECO:0000256" key="2">
    <source>
        <dbReference type="ARBA" id="ARBA00004950"/>
    </source>
</evidence>
<dbReference type="SUPFAM" id="SSF46977">
    <property type="entry name" value="Succinate dehydrogenase/fumarate reductase flavoprotein C-terminal domain"/>
    <property type="match status" value="1"/>
</dbReference>
<dbReference type="Gene3D" id="3.90.700.10">
    <property type="entry name" value="Succinate dehydrogenase/fumarate reductase flavoprotein, catalytic domain"/>
    <property type="match status" value="1"/>
</dbReference>
<reference evidence="16 17" key="1">
    <citation type="submission" date="2020-07" db="EMBL/GenBank/DDBJ databases">
        <title>Sequencing the genomes of 1000 actinobacteria strains.</title>
        <authorList>
            <person name="Klenk H.-P."/>
        </authorList>
    </citation>
    <scope>NUCLEOTIDE SEQUENCE [LARGE SCALE GENOMIC DNA]</scope>
    <source>
        <strain evidence="16 17">DSM 103164</strain>
    </source>
</reference>
<dbReference type="EMBL" id="JACBZS010000001">
    <property type="protein sequence ID" value="NYI70818.1"/>
    <property type="molecule type" value="Genomic_DNA"/>
</dbReference>
<evidence type="ECO:0000259" key="14">
    <source>
        <dbReference type="Pfam" id="PF00890"/>
    </source>
</evidence>
<gene>
    <name evidence="16" type="ORF">GGQ54_001378</name>
</gene>
<dbReference type="Gene3D" id="1.20.58.100">
    <property type="entry name" value="Fumarate reductase/succinate dehydrogenase flavoprotein-like, C-terminal domain"/>
    <property type="match status" value="1"/>
</dbReference>
<evidence type="ECO:0000256" key="5">
    <source>
        <dbReference type="ARBA" id="ARBA00021901"/>
    </source>
</evidence>
<evidence type="ECO:0000256" key="7">
    <source>
        <dbReference type="ARBA" id="ARBA00022642"/>
    </source>
</evidence>
<dbReference type="InterPro" id="IPR036188">
    <property type="entry name" value="FAD/NAD-bd_sf"/>
</dbReference>
<dbReference type="InterPro" id="IPR005288">
    <property type="entry name" value="NadB"/>
</dbReference>
<evidence type="ECO:0000313" key="17">
    <source>
        <dbReference type="Proteomes" id="UP000527616"/>
    </source>
</evidence>
<dbReference type="GO" id="GO:0033765">
    <property type="term" value="F:steroid dehydrogenase activity, acting on the CH-CH group of donors"/>
    <property type="evidence" value="ECO:0007669"/>
    <property type="project" value="UniProtKB-ARBA"/>
</dbReference>
<keyword evidence="17" id="KW-1185">Reference proteome</keyword>
<keyword evidence="8 13" id="KW-0274">FAD</keyword>
<comment type="pathway">
    <text evidence="2 13">Cofactor biosynthesis; NAD(+) biosynthesis; iminoaspartate from L-aspartate (oxidase route): step 1/1.</text>
</comment>
<dbReference type="PRINTS" id="PR00411">
    <property type="entry name" value="PNDRDTASEI"/>
</dbReference>
<evidence type="ECO:0000256" key="8">
    <source>
        <dbReference type="ARBA" id="ARBA00022827"/>
    </source>
</evidence>
<dbReference type="PANTHER" id="PTHR42716">
    <property type="entry name" value="L-ASPARTATE OXIDASE"/>
    <property type="match status" value="1"/>
</dbReference>
<accession>A0A7Z0IKS3</accession>
<evidence type="ECO:0000259" key="15">
    <source>
        <dbReference type="Pfam" id="PF02910"/>
    </source>
</evidence>
<dbReference type="UniPathway" id="UPA00253">
    <property type="reaction ID" value="UER00326"/>
</dbReference>
<evidence type="ECO:0000256" key="6">
    <source>
        <dbReference type="ARBA" id="ARBA00022630"/>
    </source>
</evidence>
<dbReference type="Proteomes" id="UP000527616">
    <property type="component" value="Unassembled WGS sequence"/>
</dbReference>
<dbReference type="NCBIfam" id="TIGR00551">
    <property type="entry name" value="nadB"/>
    <property type="match status" value="1"/>
</dbReference>
<dbReference type="RefSeq" id="WP_179444725.1">
    <property type="nucleotide sequence ID" value="NZ_JACBZS010000001.1"/>
</dbReference>
<dbReference type="PRINTS" id="PR00368">
    <property type="entry name" value="FADPNR"/>
</dbReference>
<keyword evidence="7 13" id="KW-0662">Pyridine nucleotide biosynthesis</keyword>
<evidence type="ECO:0000256" key="9">
    <source>
        <dbReference type="ARBA" id="ARBA00023002"/>
    </source>
</evidence>
<comment type="catalytic activity">
    <reaction evidence="11">
        <text>L-aspartate + O2 = iminosuccinate + H2O2</text>
        <dbReference type="Rhea" id="RHEA:25876"/>
        <dbReference type="ChEBI" id="CHEBI:15379"/>
        <dbReference type="ChEBI" id="CHEBI:16240"/>
        <dbReference type="ChEBI" id="CHEBI:29991"/>
        <dbReference type="ChEBI" id="CHEBI:77875"/>
        <dbReference type="EC" id="1.4.3.16"/>
    </reaction>
    <physiologicalReaction direction="left-to-right" evidence="11">
        <dbReference type="Rhea" id="RHEA:25877"/>
    </physiologicalReaction>
</comment>
<organism evidence="16 17">
    <name type="scientific">Naumannella cuiyingiana</name>
    <dbReference type="NCBI Taxonomy" id="1347891"/>
    <lineage>
        <taxon>Bacteria</taxon>
        <taxon>Bacillati</taxon>
        <taxon>Actinomycetota</taxon>
        <taxon>Actinomycetes</taxon>
        <taxon>Propionibacteriales</taxon>
        <taxon>Propionibacteriaceae</taxon>
        <taxon>Naumannella</taxon>
    </lineage>
</organism>
<evidence type="ECO:0000256" key="3">
    <source>
        <dbReference type="ARBA" id="ARBA00008562"/>
    </source>
</evidence>
<evidence type="ECO:0000256" key="11">
    <source>
        <dbReference type="ARBA" id="ARBA00048305"/>
    </source>
</evidence>
<evidence type="ECO:0000256" key="1">
    <source>
        <dbReference type="ARBA" id="ARBA00001974"/>
    </source>
</evidence>
<evidence type="ECO:0000256" key="12">
    <source>
        <dbReference type="NCBIfam" id="TIGR00551"/>
    </source>
</evidence>
<comment type="similarity">
    <text evidence="3 13">Belongs to the FAD-dependent oxidoreductase 2 family. NadB subfamily.</text>
</comment>
<evidence type="ECO:0000256" key="4">
    <source>
        <dbReference type="ARBA" id="ARBA00012173"/>
    </source>
</evidence>
<comment type="subcellular location">
    <subcellularLocation>
        <location evidence="13">Cytoplasm</location>
    </subcellularLocation>
</comment>
<dbReference type="GO" id="GO:0034628">
    <property type="term" value="P:'de novo' NAD+ biosynthetic process from L-aspartate"/>
    <property type="evidence" value="ECO:0007669"/>
    <property type="project" value="TreeGrafter"/>
</dbReference>